<evidence type="ECO:0000256" key="1">
    <source>
        <dbReference type="SAM" id="Phobius"/>
    </source>
</evidence>
<organism evidence="2">
    <name type="scientific">marine sediment metagenome</name>
    <dbReference type="NCBI Taxonomy" id="412755"/>
    <lineage>
        <taxon>unclassified sequences</taxon>
        <taxon>metagenomes</taxon>
        <taxon>ecological metagenomes</taxon>
    </lineage>
</organism>
<protein>
    <recommendedName>
        <fullName evidence="3">Peptidase M50 domain-containing protein</fullName>
    </recommendedName>
</protein>
<feature type="transmembrane region" description="Helical" evidence="1">
    <location>
        <begin position="64"/>
        <end position="85"/>
    </location>
</feature>
<dbReference type="EMBL" id="BARS01024093">
    <property type="protein sequence ID" value="GAG03845.1"/>
    <property type="molecule type" value="Genomic_DNA"/>
</dbReference>
<feature type="non-terminal residue" evidence="2">
    <location>
        <position position="1"/>
    </location>
</feature>
<keyword evidence="1" id="KW-1133">Transmembrane helix</keyword>
<dbReference type="AlphaFoldDB" id="X0UE08"/>
<sequence>QLREAGLLEDPPIEAFGSLRSRIERGRPSALASRLAGLFVEHRLEIRGLDKIITYSYRFLFRPFFTRVACTLYVALAIVGTFAFVQVLRERDYLSVLLKGASGSGYAYGALTLLLAAAFLVVFHQAAHVYAAKSLGREVPSAGFIISRGLPFFYAETTDIWMESRRGRIMVSLAGTISDLLLGAGGGLFMYLVPDSEWNPLVFKLSFLSYGALLLDLNPLLELDGYYALADRLEIPDLRERSLRFIRRELWAKLKKRVPLSRDERIYA</sequence>
<keyword evidence="1" id="KW-0812">Transmembrane</keyword>
<keyword evidence="1" id="KW-0472">Membrane</keyword>
<reference evidence="2" key="1">
    <citation type="journal article" date="2014" name="Front. Microbiol.">
        <title>High frequency of phylogenetically diverse reductive dehalogenase-homologous genes in deep subseafloor sedimentary metagenomes.</title>
        <authorList>
            <person name="Kawai M."/>
            <person name="Futagami T."/>
            <person name="Toyoda A."/>
            <person name="Takaki Y."/>
            <person name="Nishi S."/>
            <person name="Hori S."/>
            <person name="Arai W."/>
            <person name="Tsubouchi T."/>
            <person name="Morono Y."/>
            <person name="Uchiyama I."/>
            <person name="Ito T."/>
            <person name="Fujiyama A."/>
            <person name="Inagaki F."/>
            <person name="Takami H."/>
        </authorList>
    </citation>
    <scope>NUCLEOTIDE SEQUENCE</scope>
    <source>
        <strain evidence="2">Expedition CK06-06</strain>
    </source>
</reference>
<evidence type="ECO:0000313" key="2">
    <source>
        <dbReference type="EMBL" id="GAG03845.1"/>
    </source>
</evidence>
<evidence type="ECO:0008006" key="3">
    <source>
        <dbReference type="Google" id="ProtNLM"/>
    </source>
</evidence>
<feature type="transmembrane region" description="Helical" evidence="1">
    <location>
        <begin position="105"/>
        <end position="123"/>
    </location>
</feature>
<feature type="transmembrane region" description="Helical" evidence="1">
    <location>
        <begin position="169"/>
        <end position="192"/>
    </location>
</feature>
<name>X0UE08_9ZZZZ</name>
<accession>X0UE08</accession>
<proteinExistence type="predicted"/>
<gene>
    <name evidence="2" type="ORF">S01H1_38283</name>
</gene>
<feature type="non-terminal residue" evidence="2">
    <location>
        <position position="268"/>
    </location>
</feature>
<comment type="caution">
    <text evidence="2">The sequence shown here is derived from an EMBL/GenBank/DDBJ whole genome shotgun (WGS) entry which is preliminary data.</text>
</comment>